<comment type="pathway">
    <text evidence="7">Metabolic intermediate biosynthesis; chorismate biosynthesis; chorismate from D-erythrose 4-phosphate and phosphoenolpyruvate: step 5/7.</text>
</comment>
<dbReference type="GO" id="GO:0009073">
    <property type="term" value="P:aromatic amino acid family biosynthetic process"/>
    <property type="evidence" value="ECO:0007669"/>
    <property type="project" value="UniProtKB-KW"/>
</dbReference>
<comment type="caution">
    <text evidence="7">Lacks conserved residue(s) required for the propagation of feature annotation.</text>
</comment>
<proteinExistence type="inferred from homology"/>
<dbReference type="Proteomes" id="UP000518887">
    <property type="component" value="Unassembled WGS sequence"/>
</dbReference>
<comment type="subcellular location">
    <subcellularLocation>
        <location evidence="7">Cytoplasm</location>
    </subcellularLocation>
</comment>
<comment type="function">
    <text evidence="7">Catalyzes the specific phosphorylation of the 3-hydroxyl group of shikimic acid using ATP as a cosubstrate.</text>
</comment>
<evidence type="ECO:0000313" key="9">
    <source>
        <dbReference type="Proteomes" id="UP000518887"/>
    </source>
</evidence>
<dbReference type="InterPro" id="IPR000623">
    <property type="entry name" value="Shikimate_kinase/TSH1"/>
</dbReference>
<dbReference type="GO" id="GO:0000287">
    <property type="term" value="F:magnesium ion binding"/>
    <property type="evidence" value="ECO:0007669"/>
    <property type="project" value="UniProtKB-UniRule"/>
</dbReference>
<comment type="subunit">
    <text evidence="7">Monomer.</text>
</comment>
<organism evidence="8 9">
    <name type="scientific">Treponema ruminis</name>
    <dbReference type="NCBI Taxonomy" id="744515"/>
    <lineage>
        <taxon>Bacteria</taxon>
        <taxon>Pseudomonadati</taxon>
        <taxon>Spirochaetota</taxon>
        <taxon>Spirochaetia</taxon>
        <taxon>Spirochaetales</taxon>
        <taxon>Treponemataceae</taxon>
        <taxon>Treponema</taxon>
    </lineage>
</organism>
<accession>A0A7W8LM07</accession>
<keyword evidence="7" id="KW-0963">Cytoplasm</keyword>
<protein>
    <recommendedName>
        <fullName evidence="7">Shikimate kinase</fullName>
        <shortName evidence="7">SK</shortName>
        <ecNumber evidence="7">2.7.1.71</ecNumber>
    </recommendedName>
</protein>
<sequence length="210" mass="23484">MKPCIVLMGAQHVGKTALGKGLAEKLGVPFYDTDQMVTKTFQKHICVFFAEGGYESYSWAETEMCKRLVAEYKNSAPISAVISTGSGFWADDTGIAELRKIGSLYWIDGDIELGAQRLMEEATTDPAKINPYLMKNGKFYNVYFSVPKVEKLEDIRKHHLELTLPSLGVYESLADVVVRPGDASVEENVQLLYDSIVWDEDVKPDYQKAV</sequence>
<dbReference type="Pfam" id="PF01202">
    <property type="entry name" value="SKI"/>
    <property type="match status" value="1"/>
</dbReference>
<dbReference type="HAMAP" id="MF_00109">
    <property type="entry name" value="Shikimate_kinase"/>
    <property type="match status" value="1"/>
</dbReference>
<dbReference type="SUPFAM" id="SSF52540">
    <property type="entry name" value="P-loop containing nucleoside triphosphate hydrolases"/>
    <property type="match status" value="1"/>
</dbReference>
<dbReference type="InterPro" id="IPR031322">
    <property type="entry name" value="Shikimate/glucono_kinase"/>
</dbReference>
<feature type="binding site" evidence="7">
    <location>
        <position position="16"/>
    </location>
    <ligand>
        <name>Mg(2+)</name>
        <dbReference type="ChEBI" id="CHEBI:18420"/>
    </ligand>
</feature>
<dbReference type="PANTHER" id="PTHR21087">
    <property type="entry name" value="SHIKIMATE KINASE"/>
    <property type="match status" value="1"/>
</dbReference>
<evidence type="ECO:0000256" key="4">
    <source>
        <dbReference type="ARBA" id="ARBA00022777"/>
    </source>
</evidence>
<dbReference type="EC" id="2.7.1.71" evidence="7"/>
<dbReference type="EMBL" id="JACHFQ010000004">
    <property type="protein sequence ID" value="MBB5225979.1"/>
    <property type="molecule type" value="Genomic_DNA"/>
</dbReference>
<dbReference type="Gene3D" id="3.40.50.300">
    <property type="entry name" value="P-loop containing nucleotide triphosphate hydrolases"/>
    <property type="match status" value="1"/>
</dbReference>
<evidence type="ECO:0000256" key="6">
    <source>
        <dbReference type="ARBA" id="ARBA00023141"/>
    </source>
</evidence>
<evidence type="ECO:0000256" key="5">
    <source>
        <dbReference type="ARBA" id="ARBA00022840"/>
    </source>
</evidence>
<evidence type="ECO:0000256" key="2">
    <source>
        <dbReference type="ARBA" id="ARBA00022679"/>
    </source>
</evidence>
<dbReference type="GO" id="GO:0008652">
    <property type="term" value="P:amino acid biosynthetic process"/>
    <property type="evidence" value="ECO:0007669"/>
    <property type="project" value="UniProtKB-KW"/>
</dbReference>
<dbReference type="GO" id="GO:0004765">
    <property type="term" value="F:shikimate kinase activity"/>
    <property type="evidence" value="ECO:0007669"/>
    <property type="project" value="UniProtKB-UniRule"/>
</dbReference>
<evidence type="ECO:0000256" key="3">
    <source>
        <dbReference type="ARBA" id="ARBA00022741"/>
    </source>
</evidence>
<evidence type="ECO:0000256" key="7">
    <source>
        <dbReference type="HAMAP-Rule" id="MF_00109"/>
    </source>
</evidence>
<evidence type="ECO:0000313" key="8">
    <source>
        <dbReference type="EMBL" id="MBB5225979.1"/>
    </source>
</evidence>
<keyword evidence="9" id="KW-1185">Reference proteome</keyword>
<keyword evidence="6 7" id="KW-0057">Aromatic amino acid biosynthesis</keyword>
<comment type="caution">
    <text evidence="8">The sequence shown here is derived from an EMBL/GenBank/DDBJ whole genome shotgun (WGS) entry which is preliminary data.</text>
</comment>
<dbReference type="AlphaFoldDB" id="A0A7W8LM07"/>
<evidence type="ECO:0000256" key="1">
    <source>
        <dbReference type="ARBA" id="ARBA00022605"/>
    </source>
</evidence>
<keyword evidence="5 7" id="KW-0067">ATP-binding</keyword>
<dbReference type="UniPathway" id="UPA00053">
    <property type="reaction ID" value="UER00088"/>
</dbReference>
<feature type="binding site" evidence="7">
    <location>
        <position position="128"/>
    </location>
    <ligand>
        <name>ATP</name>
        <dbReference type="ChEBI" id="CHEBI:30616"/>
    </ligand>
</feature>
<keyword evidence="2 7" id="KW-0808">Transferase</keyword>
<keyword evidence="7" id="KW-0460">Magnesium</keyword>
<comment type="catalytic activity">
    <reaction evidence="7">
        <text>shikimate + ATP = 3-phosphoshikimate + ADP + H(+)</text>
        <dbReference type="Rhea" id="RHEA:13121"/>
        <dbReference type="ChEBI" id="CHEBI:15378"/>
        <dbReference type="ChEBI" id="CHEBI:30616"/>
        <dbReference type="ChEBI" id="CHEBI:36208"/>
        <dbReference type="ChEBI" id="CHEBI:145989"/>
        <dbReference type="ChEBI" id="CHEBI:456216"/>
        <dbReference type="EC" id="2.7.1.71"/>
    </reaction>
</comment>
<keyword evidence="7" id="KW-0479">Metal-binding</keyword>
<comment type="similarity">
    <text evidence="7">Belongs to the shikimate kinase family.</text>
</comment>
<dbReference type="GO" id="GO:0009423">
    <property type="term" value="P:chorismate biosynthetic process"/>
    <property type="evidence" value="ECO:0007669"/>
    <property type="project" value="UniProtKB-UniRule"/>
</dbReference>
<dbReference type="GO" id="GO:0005829">
    <property type="term" value="C:cytosol"/>
    <property type="evidence" value="ECO:0007669"/>
    <property type="project" value="TreeGrafter"/>
</dbReference>
<dbReference type="GO" id="GO:0005524">
    <property type="term" value="F:ATP binding"/>
    <property type="evidence" value="ECO:0007669"/>
    <property type="project" value="UniProtKB-UniRule"/>
</dbReference>
<gene>
    <name evidence="7" type="primary">aroK</name>
    <name evidence="8" type="ORF">HNP76_001347</name>
</gene>
<feature type="binding site" evidence="7">
    <location>
        <position position="34"/>
    </location>
    <ligand>
        <name>substrate</name>
    </ligand>
</feature>
<feature type="binding site" evidence="7">
    <location>
        <begin position="12"/>
        <end position="17"/>
    </location>
    <ligand>
        <name>ATP</name>
        <dbReference type="ChEBI" id="CHEBI:30616"/>
    </ligand>
</feature>
<dbReference type="PANTHER" id="PTHR21087:SF16">
    <property type="entry name" value="SHIKIMATE KINASE 1, CHLOROPLASTIC"/>
    <property type="match status" value="1"/>
</dbReference>
<dbReference type="RefSeq" id="WP_184658818.1">
    <property type="nucleotide sequence ID" value="NZ_CP031518.1"/>
</dbReference>
<keyword evidence="3 7" id="KW-0547">Nucleotide-binding</keyword>
<dbReference type="PRINTS" id="PR01100">
    <property type="entry name" value="SHIKIMTKNASE"/>
</dbReference>
<comment type="cofactor">
    <cofactor evidence="7">
        <name>Mg(2+)</name>
        <dbReference type="ChEBI" id="CHEBI:18420"/>
    </cofactor>
    <text evidence="7">Binds 1 Mg(2+) ion per subunit.</text>
</comment>
<reference evidence="8 9" key="1">
    <citation type="submission" date="2020-08" db="EMBL/GenBank/DDBJ databases">
        <title>Genomic Encyclopedia of Type Strains, Phase IV (KMG-IV): sequencing the most valuable type-strain genomes for metagenomic binning, comparative biology and taxonomic classification.</title>
        <authorList>
            <person name="Goeker M."/>
        </authorList>
    </citation>
    <scope>NUCLEOTIDE SEQUENCE [LARGE SCALE GENOMIC DNA]</scope>
    <source>
        <strain evidence="8 9">DSM 103462</strain>
    </source>
</reference>
<keyword evidence="4 7" id="KW-0418">Kinase</keyword>
<keyword evidence="1 7" id="KW-0028">Amino-acid biosynthesis</keyword>
<name>A0A7W8LM07_9SPIR</name>
<dbReference type="InterPro" id="IPR027417">
    <property type="entry name" value="P-loop_NTPase"/>
</dbReference>